<evidence type="ECO:0000256" key="8">
    <source>
        <dbReference type="ARBA" id="ARBA00023015"/>
    </source>
</evidence>
<dbReference type="EMBL" id="MF615428">
    <property type="protein sequence ID" value="AWX94614.1"/>
    <property type="molecule type" value="mRNA"/>
</dbReference>
<evidence type="ECO:0000256" key="11">
    <source>
        <dbReference type="ARBA" id="ARBA00023163"/>
    </source>
</evidence>
<evidence type="ECO:0000256" key="5">
    <source>
        <dbReference type="ARBA" id="ARBA00022723"/>
    </source>
</evidence>
<keyword evidence="7 15" id="KW-0862">Zinc</keyword>
<dbReference type="Gene3D" id="3.30.50.10">
    <property type="entry name" value="Erythroid Transcription Factor GATA-1, subunit A"/>
    <property type="match status" value="1"/>
</dbReference>
<evidence type="ECO:0000256" key="12">
    <source>
        <dbReference type="ARBA" id="ARBA00023170"/>
    </source>
</evidence>
<keyword evidence="5 15" id="KW-0479">Metal-binding</keyword>
<dbReference type="GO" id="GO:0010628">
    <property type="term" value="P:positive regulation of gene expression"/>
    <property type="evidence" value="ECO:0007669"/>
    <property type="project" value="UniProtKB-ARBA"/>
</dbReference>
<evidence type="ECO:0000256" key="4">
    <source>
        <dbReference type="ARBA" id="ARBA00022665"/>
    </source>
</evidence>
<dbReference type="InterPro" id="IPR035500">
    <property type="entry name" value="NHR-like_dom_sf"/>
</dbReference>
<dbReference type="CDD" id="cd07172">
    <property type="entry name" value="NR_DBD_GR_PR"/>
    <property type="match status" value="1"/>
</dbReference>
<dbReference type="GO" id="GO:1990239">
    <property type="term" value="F:steroid hormone binding"/>
    <property type="evidence" value="ECO:0007669"/>
    <property type="project" value="UniProtKB-ARBA"/>
</dbReference>
<keyword evidence="12 15" id="KW-0675">Receptor</keyword>
<evidence type="ECO:0000256" key="2">
    <source>
        <dbReference type="ARBA" id="ARBA00013488"/>
    </source>
</evidence>
<dbReference type="GO" id="GO:1990794">
    <property type="term" value="C:basolateral part of cell"/>
    <property type="evidence" value="ECO:0007669"/>
    <property type="project" value="UniProtKB-ARBA"/>
</dbReference>
<evidence type="ECO:0000259" key="17">
    <source>
        <dbReference type="PROSITE" id="PS51843"/>
    </source>
</evidence>
<dbReference type="InterPro" id="IPR000536">
    <property type="entry name" value="Nucl_hrmn_rcpt_lig-bd"/>
</dbReference>
<dbReference type="GO" id="GO:0001046">
    <property type="term" value="F:core promoter sequence-specific DNA binding"/>
    <property type="evidence" value="ECO:0007669"/>
    <property type="project" value="UniProtKB-ARBA"/>
</dbReference>
<dbReference type="SUPFAM" id="SSF57716">
    <property type="entry name" value="Glucocorticoid receptor-like (DNA-binding domain)"/>
    <property type="match status" value="1"/>
</dbReference>
<dbReference type="SUPFAM" id="SSF48508">
    <property type="entry name" value="Nuclear receptor ligand-binding domain"/>
    <property type="match status" value="1"/>
</dbReference>
<organism evidence="18">
    <name type="scientific">Culter alburnus</name>
    <name type="common">Topmouth culter</name>
    <dbReference type="NCBI Taxonomy" id="194366"/>
    <lineage>
        <taxon>Eukaryota</taxon>
        <taxon>Metazoa</taxon>
        <taxon>Chordata</taxon>
        <taxon>Craniata</taxon>
        <taxon>Vertebrata</taxon>
        <taxon>Euteleostomi</taxon>
        <taxon>Actinopterygii</taxon>
        <taxon>Neopterygii</taxon>
        <taxon>Teleostei</taxon>
        <taxon>Ostariophysi</taxon>
        <taxon>Cypriniformes</taxon>
        <taxon>Xenocyprididae</taxon>
        <taxon>Xenocypridinae</taxon>
        <taxon>Culter</taxon>
    </lineage>
</organism>
<keyword evidence="9" id="KW-0446">Lipid-binding</keyword>
<dbReference type="Pfam" id="PF00104">
    <property type="entry name" value="Hormone_recep"/>
    <property type="match status" value="1"/>
</dbReference>
<dbReference type="PROSITE" id="PS51030">
    <property type="entry name" value="NUCLEAR_REC_DBD_2"/>
    <property type="match status" value="1"/>
</dbReference>
<keyword evidence="6 15" id="KW-0863">Zinc-finger</keyword>
<dbReference type="PROSITE" id="PS51843">
    <property type="entry name" value="NR_LBD"/>
    <property type="match status" value="1"/>
</dbReference>
<keyword evidence="11 15" id="KW-0804">Transcription</keyword>
<evidence type="ECO:0000256" key="10">
    <source>
        <dbReference type="ARBA" id="ARBA00023125"/>
    </source>
</evidence>
<evidence type="ECO:0000313" key="18">
    <source>
        <dbReference type="EMBL" id="AWX94614.1"/>
    </source>
</evidence>
<evidence type="ECO:0000256" key="6">
    <source>
        <dbReference type="ARBA" id="ARBA00022771"/>
    </source>
</evidence>
<evidence type="ECO:0000256" key="3">
    <source>
        <dbReference type="ARBA" id="ARBA00022553"/>
    </source>
</evidence>
<keyword evidence="10 15" id="KW-0238">DNA-binding</keyword>
<protein>
    <recommendedName>
        <fullName evidence="2">Progesterone receptor</fullName>
    </recommendedName>
    <alternativeName>
        <fullName evidence="14">Nuclear receptor subfamily 3 group C member 3</fullName>
    </alternativeName>
</protein>
<dbReference type="PANTHER" id="PTHR48092">
    <property type="entry name" value="KNIRPS-RELATED PROTEIN-RELATED"/>
    <property type="match status" value="1"/>
</dbReference>
<dbReference type="PRINTS" id="PR00398">
    <property type="entry name" value="STRDHORMONER"/>
</dbReference>
<dbReference type="GO" id="GO:0005634">
    <property type="term" value="C:nucleus"/>
    <property type="evidence" value="ECO:0007669"/>
    <property type="project" value="UniProtKB-SubCell"/>
</dbReference>
<evidence type="ECO:0000256" key="1">
    <source>
        <dbReference type="ARBA" id="ARBA00004123"/>
    </source>
</evidence>
<keyword evidence="8 15" id="KW-0805">Transcription regulation</keyword>
<comment type="subcellular location">
    <subcellularLocation>
        <location evidence="1 15">Nucleus</location>
    </subcellularLocation>
</comment>
<dbReference type="InterPro" id="IPR001723">
    <property type="entry name" value="Nuclear_hrmn_rcpt"/>
</dbReference>
<dbReference type="PRINTS" id="PR00047">
    <property type="entry name" value="STROIDFINGER"/>
</dbReference>
<dbReference type="GO" id="GO:0008270">
    <property type="term" value="F:zinc ion binding"/>
    <property type="evidence" value="ECO:0007669"/>
    <property type="project" value="UniProtKB-KW"/>
</dbReference>
<evidence type="ECO:0000256" key="7">
    <source>
        <dbReference type="ARBA" id="ARBA00022833"/>
    </source>
</evidence>
<keyword evidence="13 15" id="KW-0539">Nucleus</keyword>
<accession>A0A2Z4PFW4</accession>
<feature type="domain" description="NR LBD" evidence="17">
    <location>
        <begin position="380"/>
        <end position="614"/>
    </location>
</feature>
<evidence type="ECO:0000256" key="13">
    <source>
        <dbReference type="ARBA" id="ARBA00023242"/>
    </source>
</evidence>
<feature type="domain" description="Nuclear receptor" evidence="16">
    <location>
        <begin position="265"/>
        <end position="340"/>
    </location>
</feature>
<dbReference type="FunFam" id="1.10.565.10:FF:000004">
    <property type="entry name" value="Androgen receptor variant"/>
    <property type="match status" value="1"/>
</dbReference>
<dbReference type="AlphaFoldDB" id="A0A2Z4PFW4"/>
<dbReference type="PROSITE" id="PS00031">
    <property type="entry name" value="NUCLEAR_REC_DBD_1"/>
    <property type="match status" value="1"/>
</dbReference>
<dbReference type="GO" id="GO:0031963">
    <property type="term" value="F:nuclear cortisol receptor activity"/>
    <property type="evidence" value="ECO:0007669"/>
    <property type="project" value="UniProtKB-ARBA"/>
</dbReference>
<dbReference type="GO" id="GO:0051414">
    <property type="term" value="P:response to cortisol"/>
    <property type="evidence" value="ECO:0007669"/>
    <property type="project" value="UniProtKB-ARBA"/>
</dbReference>
<dbReference type="InterPro" id="IPR001628">
    <property type="entry name" value="Znf_hrmn_rcpt"/>
</dbReference>
<dbReference type="Gene3D" id="1.10.565.10">
    <property type="entry name" value="Retinoid X Receptor"/>
    <property type="match status" value="1"/>
</dbReference>
<dbReference type="InterPro" id="IPR013088">
    <property type="entry name" value="Znf_NHR/GATA"/>
</dbReference>
<sequence length="634" mass="71155">METKTNSRMDTVNTSLADSTEMRMEVSNLMEKYTDGSFGHGSVSVRNFGHAESLRGCAPGTSSDSLDQLSMLDLPLGTKTYTDHIDEFLKIETGQWSAKALLPKETDFPESSFIKDEKEQSLIMEPSNTDFDISALESCYDSIERKQLCGFIEEYSALLSSQAVQQVVVDSSSNFQLDMNQSTLVLPPPRRVSPSLGRGMLNFDGTSAAPMMSKSDISKWVSPASSPFWYQSTNVNDEHAGYSSADGVIPRSQTVYSAFSGVPSQRLCVICGDEASGCHYGVLTCGSCKVFFKRAVEGHHNYLCAGRNDCIVDKIRRKNCPACRLRKCYQAGMMLGGRKMKRFASMKVTGLSPSLTFQGPLTLLADGQTVSSLPSMPAIRELQLAPQMISILEGIEPQVVYSGYDSSQPELPHILLNSLNRLCERQLLWIVRWSKSLPGFRNLHINDQMTLIQYSWMGLMLFSLGWRTFQNVTSDYLYFAPDLVLSQDQMRRSPIYDLCLAMQFVPQEFANLQVTKEEFLCMKVLMLLNTVPLEGLKSQSHFDEMRQSYICELVKAIQLKEKGVVASSQRFYHLTKLMDAMHEIVKKVNLYCLNTYIQADAMKVEFPEMMSEVIASQLPKLLAGMVRPLLFHNK</sequence>
<dbReference type="SMART" id="SM00430">
    <property type="entry name" value="HOLI"/>
    <property type="match status" value="1"/>
</dbReference>
<dbReference type="SMART" id="SM00399">
    <property type="entry name" value="ZnF_C4"/>
    <property type="match status" value="1"/>
</dbReference>
<dbReference type="Pfam" id="PF00105">
    <property type="entry name" value="zf-C4"/>
    <property type="match status" value="1"/>
</dbReference>
<proteinExistence type="evidence at transcript level"/>
<name>A0A2Z4PFW4_CULAL</name>
<dbReference type="InterPro" id="IPR050200">
    <property type="entry name" value="Nuclear_hormone_rcpt_NR3"/>
</dbReference>
<reference evidence="18" key="1">
    <citation type="submission" date="2017-08" db="EMBL/GenBank/DDBJ databases">
        <authorList>
            <person name="de Groot N.N."/>
        </authorList>
    </citation>
    <scope>NUCLEOTIDE SEQUENCE</scope>
</reference>
<dbReference type="FunFam" id="3.30.50.10:FF:000027">
    <property type="entry name" value="Progesterone receptor"/>
    <property type="match status" value="1"/>
</dbReference>
<evidence type="ECO:0000256" key="14">
    <source>
        <dbReference type="ARBA" id="ARBA00031166"/>
    </source>
</evidence>
<evidence type="ECO:0000256" key="15">
    <source>
        <dbReference type="RuleBase" id="RU004334"/>
    </source>
</evidence>
<keyword evidence="3" id="KW-0597">Phosphoprotein</keyword>
<evidence type="ECO:0000259" key="16">
    <source>
        <dbReference type="PROSITE" id="PS51030"/>
    </source>
</evidence>
<keyword evidence="4" id="KW-0754">Steroid-binding</keyword>
<evidence type="ECO:0000256" key="9">
    <source>
        <dbReference type="ARBA" id="ARBA00023121"/>
    </source>
</evidence>
<comment type="similarity">
    <text evidence="15">Belongs to the nuclear hormone receptor family.</text>
</comment>